<evidence type="ECO:0000313" key="1">
    <source>
        <dbReference type="EMBL" id="MDT0341519.1"/>
    </source>
</evidence>
<organism evidence="1 2">
    <name type="scientific">Streptomyces litchfieldiae</name>
    <dbReference type="NCBI Taxonomy" id="3075543"/>
    <lineage>
        <taxon>Bacteria</taxon>
        <taxon>Bacillati</taxon>
        <taxon>Actinomycetota</taxon>
        <taxon>Actinomycetes</taxon>
        <taxon>Kitasatosporales</taxon>
        <taxon>Streptomycetaceae</taxon>
        <taxon>Streptomyces</taxon>
    </lineage>
</organism>
<dbReference type="RefSeq" id="WP_311702647.1">
    <property type="nucleotide sequence ID" value="NZ_JAVREL010000001.1"/>
</dbReference>
<reference evidence="2" key="1">
    <citation type="submission" date="2023-07" db="EMBL/GenBank/DDBJ databases">
        <title>30 novel species of actinomycetes from the DSMZ collection.</title>
        <authorList>
            <person name="Nouioui I."/>
        </authorList>
    </citation>
    <scope>NUCLEOTIDE SEQUENCE [LARGE SCALE GENOMIC DNA]</scope>
    <source>
        <strain evidence="2">DSM 44938</strain>
    </source>
</reference>
<proteinExistence type="predicted"/>
<name>A0ABU2MK81_9ACTN</name>
<evidence type="ECO:0000313" key="2">
    <source>
        <dbReference type="Proteomes" id="UP001183246"/>
    </source>
</evidence>
<keyword evidence="2" id="KW-1185">Reference proteome</keyword>
<protein>
    <submittedName>
        <fullName evidence="1">Uncharacterized protein</fullName>
    </submittedName>
</protein>
<dbReference type="EMBL" id="JAVREL010000001">
    <property type="protein sequence ID" value="MDT0341519.1"/>
    <property type="molecule type" value="Genomic_DNA"/>
</dbReference>
<gene>
    <name evidence="1" type="ORF">RM590_02505</name>
</gene>
<comment type="caution">
    <text evidence="1">The sequence shown here is derived from an EMBL/GenBank/DDBJ whole genome shotgun (WGS) entry which is preliminary data.</text>
</comment>
<sequence length="166" mass="18412">MTYPNRDEHAAQRRELRDLLANLVSGAVDRDGVEMYLSTGAVLGVPIPGSLLVTAEPEDVEHPVRLPVDMLVDGLRDKYGKRAEVFSVELPSGPAVRCRRQEHTDDARALGQPADRPSTLLEYYVPVPNSAAWLLLTFSTPIPELADVQVEMFDAIATTLRWSYPE</sequence>
<dbReference type="Proteomes" id="UP001183246">
    <property type="component" value="Unassembled WGS sequence"/>
</dbReference>
<accession>A0ABU2MK81</accession>